<proteinExistence type="predicted"/>
<evidence type="ECO:0000313" key="3">
    <source>
        <dbReference type="Proteomes" id="UP000704611"/>
    </source>
</evidence>
<keyword evidence="1" id="KW-0732">Signal</keyword>
<dbReference type="Proteomes" id="UP000704611">
    <property type="component" value="Unassembled WGS sequence"/>
</dbReference>
<protein>
    <submittedName>
        <fullName evidence="2">VCBS repeat-containing protein</fullName>
    </submittedName>
</protein>
<dbReference type="PANTHER" id="PTHR46580:SF4">
    <property type="entry name" value="ATP_GTP-BINDING PROTEIN"/>
    <property type="match status" value="1"/>
</dbReference>
<evidence type="ECO:0000313" key="2">
    <source>
        <dbReference type="EMBL" id="MBV2127484.1"/>
    </source>
</evidence>
<comment type="caution">
    <text evidence="2">The sequence shown here is derived from an EMBL/GenBank/DDBJ whole genome shotgun (WGS) entry which is preliminary data.</text>
</comment>
<name>A0ABS6MFB1_9GAMM</name>
<feature type="chain" id="PRO_5045364562" evidence="1">
    <location>
        <begin position="19"/>
        <end position="489"/>
    </location>
</feature>
<evidence type="ECO:0000256" key="1">
    <source>
        <dbReference type="SAM" id="SignalP"/>
    </source>
</evidence>
<accession>A0ABS6MFB1</accession>
<keyword evidence="3" id="KW-1185">Reference proteome</keyword>
<feature type="signal peptide" evidence="1">
    <location>
        <begin position="1"/>
        <end position="18"/>
    </location>
</feature>
<dbReference type="EMBL" id="JAHRID010000001">
    <property type="protein sequence ID" value="MBV2127484.1"/>
    <property type="molecule type" value="Genomic_DNA"/>
</dbReference>
<reference evidence="2 3" key="1">
    <citation type="submission" date="2021-06" db="EMBL/GenBank/DDBJ databases">
        <title>Rheinheimera indica sp. nov., isolated from deep-sea sediment.</title>
        <authorList>
            <person name="Wang Z."/>
            <person name="Zhang X.-Y."/>
        </authorList>
    </citation>
    <scope>NUCLEOTIDE SEQUENCE [LARGE SCALE GENOMIC DNA]</scope>
    <source>
        <strain evidence="2 3">SM2107</strain>
    </source>
</reference>
<organism evidence="2 3">
    <name type="scientific">Arsukibacterium indicum</name>
    <dbReference type="NCBI Taxonomy" id="2848612"/>
    <lineage>
        <taxon>Bacteria</taxon>
        <taxon>Pseudomonadati</taxon>
        <taxon>Pseudomonadota</taxon>
        <taxon>Gammaproteobacteria</taxon>
        <taxon>Chromatiales</taxon>
        <taxon>Chromatiaceae</taxon>
        <taxon>Arsukibacterium</taxon>
    </lineage>
</organism>
<gene>
    <name evidence="2" type="ORF">KQY15_00040</name>
</gene>
<dbReference type="PANTHER" id="PTHR46580">
    <property type="entry name" value="SENSOR KINASE-RELATED"/>
    <property type="match status" value="1"/>
</dbReference>
<sequence>MSMFRFLLFVLFSSTALAKQLDKVTIELGHPANGNIVHLDEARLLAVSGFSQFERWLSLVSLTEDFKVQPVVIPANAQYFSQARLVSDDPGQNQPVSRQALVFLTLDGISAYYPQTSQTKPLISSPSLYRVLDKNRLRSSEFVLELGSGRADFLLPDFNHSHLFRQQPDGSFKQYSLNIDALVTSWRDSPSYEPRQHYIADVDLDGRLDLVFIAGGKFQVFYQLADGAFNTEPVTQNWPVALSTEQEADQRNDAGRSYSGQNIDSVRDMTDIDGDGIADIVVNREQLADALERNNSFRVHFGVQTATGLQFNAEPDTRITTDTSPIAVVIDDFNADGRKDFYISSTHFGVGTIVRVLLRGSANLDIDFYLLNAQRQYSSKADFQQNAVIDVSISNLRYDMPLFELADLDGSGQKSLIVGEGGDELRFYKPEPDRLFSRRSERVSITLPRDARKVLVADLTGNGKDDIVLPFDAQDKEQQRNQLLLLLNP</sequence>